<dbReference type="AlphaFoldDB" id="A0A507QHT0"/>
<name>A0A507QHT0_MONPU</name>
<sequence length="114" mass="13199">MATLKSNKWYQWYLREGAKGNLTLPDYKVATTCHPLNTQNKRVHARVLTLNISFALLALKSVHVTFQLTLGNPSYPKSPTPDSYRNRRPQRLRMMMNEDMPQDIALLQQKSRLA</sequence>
<organism evidence="1 2">
    <name type="scientific">Monascus purpureus</name>
    <name type="common">Red mold</name>
    <name type="synonym">Monascus anka</name>
    <dbReference type="NCBI Taxonomy" id="5098"/>
    <lineage>
        <taxon>Eukaryota</taxon>
        <taxon>Fungi</taxon>
        <taxon>Dikarya</taxon>
        <taxon>Ascomycota</taxon>
        <taxon>Pezizomycotina</taxon>
        <taxon>Eurotiomycetes</taxon>
        <taxon>Eurotiomycetidae</taxon>
        <taxon>Eurotiales</taxon>
        <taxon>Aspergillaceae</taxon>
        <taxon>Monascus</taxon>
    </lineage>
</organism>
<protein>
    <submittedName>
        <fullName evidence="1">Uncharacterized protein</fullName>
    </submittedName>
</protein>
<keyword evidence="2" id="KW-1185">Reference proteome</keyword>
<evidence type="ECO:0000313" key="2">
    <source>
        <dbReference type="Proteomes" id="UP000319663"/>
    </source>
</evidence>
<proteinExistence type="predicted"/>
<evidence type="ECO:0000313" key="1">
    <source>
        <dbReference type="EMBL" id="TQB68038.1"/>
    </source>
</evidence>
<comment type="caution">
    <text evidence="1">The sequence shown here is derived from an EMBL/GenBank/DDBJ whole genome shotgun (WGS) entry which is preliminary data.</text>
</comment>
<gene>
    <name evidence="1" type="ORF">MPDQ_004160</name>
</gene>
<accession>A0A507QHT0</accession>
<dbReference type="Proteomes" id="UP000319663">
    <property type="component" value="Unassembled WGS sequence"/>
</dbReference>
<dbReference type="EMBL" id="VIFY01000262">
    <property type="protein sequence ID" value="TQB68038.1"/>
    <property type="molecule type" value="Genomic_DNA"/>
</dbReference>
<reference evidence="1 2" key="1">
    <citation type="submission" date="2019-06" db="EMBL/GenBank/DDBJ databases">
        <title>Wine fermentation using esterase from Monascus purpureus.</title>
        <authorList>
            <person name="Geng C."/>
            <person name="Zhang Y."/>
        </authorList>
    </citation>
    <scope>NUCLEOTIDE SEQUENCE [LARGE SCALE GENOMIC DNA]</scope>
    <source>
        <strain evidence="1">HQ1</strain>
    </source>
</reference>